<comment type="subcellular location">
    <subcellularLocation>
        <location evidence="1">Membrane</location>
        <topology evidence="1">Multi-pass membrane protein</topology>
    </subcellularLocation>
</comment>
<dbReference type="PANTHER" id="PTHR34975:SF2">
    <property type="entry name" value="SPORE GERMINATION PROTEIN A2"/>
    <property type="match status" value="1"/>
</dbReference>
<evidence type="ECO:0000313" key="10">
    <source>
        <dbReference type="Proteomes" id="UP000242310"/>
    </source>
</evidence>
<feature type="transmembrane region" description="Helical" evidence="8">
    <location>
        <begin position="335"/>
        <end position="356"/>
    </location>
</feature>
<dbReference type="InterPro" id="IPR004761">
    <property type="entry name" value="Spore_GerAB"/>
</dbReference>
<evidence type="ECO:0000313" key="9">
    <source>
        <dbReference type="EMBL" id="PSL50450.1"/>
    </source>
</evidence>
<dbReference type="AlphaFoldDB" id="A0A2P8HW57"/>
<sequence>MMSSQPPKYVQTPPFSAFFLVHAMQIGVGVLGFQRVVMEASGYDAWMSVLFAGVGVSVSIWLMYIILNTYEADIVTIHKLLFGSLIGNALSLILMIYFFVVAVVILRTFIEVLQVWVFYDLQTWVLSVLAAVFFWFALNGGFRLVAGLCVFGVLFPSGLFIILYLPLEYAEINNILPILQHNFQEVALGAKETILAYIGPELLLMAYPFIERARLSHKWAQMGHAATVYIYFSVMVVSLLFYSEMQIERLIWPTLTMLKIVEFPFIERFEYVGLFLWLIVVTPNIALCLWASSRGVKRIFSIRQRTALYVMLPIFATLPTFFADRQGIETFNNAVSTFGLYILIGYLPFLFIIHQLKRWLKGGRRNETN</sequence>
<dbReference type="Proteomes" id="UP000242310">
    <property type="component" value="Unassembled WGS sequence"/>
</dbReference>
<organism evidence="9 10">
    <name type="scientific">Salsuginibacillus halophilus</name>
    <dbReference type="NCBI Taxonomy" id="517424"/>
    <lineage>
        <taxon>Bacteria</taxon>
        <taxon>Bacillati</taxon>
        <taxon>Bacillota</taxon>
        <taxon>Bacilli</taxon>
        <taxon>Bacillales</taxon>
        <taxon>Bacillaceae</taxon>
        <taxon>Salsuginibacillus</taxon>
    </lineage>
</organism>
<dbReference type="EMBL" id="PYAV01000003">
    <property type="protein sequence ID" value="PSL50450.1"/>
    <property type="molecule type" value="Genomic_DNA"/>
</dbReference>
<evidence type="ECO:0000256" key="2">
    <source>
        <dbReference type="ARBA" id="ARBA00007998"/>
    </source>
</evidence>
<dbReference type="PANTHER" id="PTHR34975">
    <property type="entry name" value="SPORE GERMINATION PROTEIN A2"/>
    <property type="match status" value="1"/>
</dbReference>
<reference evidence="9 10" key="1">
    <citation type="submission" date="2018-03" db="EMBL/GenBank/DDBJ databases">
        <title>Genomic Encyclopedia of Type Strains, Phase III (KMG-III): the genomes of soil and plant-associated and newly described type strains.</title>
        <authorList>
            <person name="Whitman W."/>
        </authorList>
    </citation>
    <scope>NUCLEOTIDE SEQUENCE [LARGE SCALE GENOMIC DNA]</scope>
    <source>
        <strain evidence="9 10">CGMCC 1.07653</strain>
    </source>
</reference>
<feature type="transmembrane region" description="Helical" evidence="8">
    <location>
        <begin position="222"/>
        <end position="242"/>
    </location>
</feature>
<keyword evidence="4" id="KW-0309">Germination</keyword>
<evidence type="ECO:0000256" key="5">
    <source>
        <dbReference type="ARBA" id="ARBA00022692"/>
    </source>
</evidence>
<feature type="transmembrane region" description="Helical" evidence="8">
    <location>
        <begin position="45"/>
        <end position="67"/>
    </location>
</feature>
<accession>A0A2P8HW57</accession>
<name>A0A2P8HW57_9BACI</name>
<keyword evidence="7 8" id="KW-0472">Membrane</keyword>
<evidence type="ECO:0000256" key="1">
    <source>
        <dbReference type="ARBA" id="ARBA00004141"/>
    </source>
</evidence>
<keyword evidence="10" id="KW-1185">Reference proteome</keyword>
<gene>
    <name evidence="9" type="ORF">B0H94_10361</name>
</gene>
<feature type="transmembrane region" description="Helical" evidence="8">
    <location>
        <begin position="271"/>
        <end position="293"/>
    </location>
</feature>
<feature type="transmembrane region" description="Helical" evidence="8">
    <location>
        <begin position="145"/>
        <end position="167"/>
    </location>
</feature>
<comment type="similarity">
    <text evidence="2">Belongs to the amino acid-polyamine-organocation (APC) superfamily. Spore germination protein (SGP) (TC 2.A.3.9) family.</text>
</comment>
<keyword evidence="3" id="KW-0813">Transport</keyword>
<feature type="transmembrane region" description="Helical" evidence="8">
    <location>
        <begin position="305"/>
        <end position="323"/>
    </location>
</feature>
<feature type="transmembrane region" description="Helical" evidence="8">
    <location>
        <begin position="88"/>
        <end position="110"/>
    </location>
</feature>
<protein>
    <submittedName>
        <fullName evidence="9">Spore germination protein (Amino acid permease)</fullName>
    </submittedName>
</protein>
<evidence type="ECO:0000256" key="6">
    <source>
        <dbReference type="ARBA" id="ARBA00022989"/>
    </source>
</evidence>
<keyword evidence="5 8" id="KW-0812">Transmembrane</keyword>
<comment type="caution">
    <text evidence="9">The sequence shown here is derived from an EMBL/GenBank/DDBJ whole genome shotgun (WGS) entry which is preliminary data.</text>
</comment>
<evidence type="ECO:0000256" key="8">
    <source>
        <dbReference type="SAM" id="Phobius"/>
    </source>
</evidence>
<dbReference type="GO" id="GO:0009847">
    <property type="term" value="P:spore germination"/>
    <property type="evidence" value="ECO:0007669"/>
    <property type="project" value="InterPro"/>
</dbReference>
<dbReference type="Pfam" id="PF03845">
    <property type="entry name" value="Spore_permease"/>
    <property type="match status" value="1"/>
</dbReference>
<evidence type="ECO:0000256" key="4">
    <source>
        <dbReference type="ARBA" id="ARBA00022544"/>
    </source>
</evidence>
<feature type="transmembrane region" description="Helical" evidence="8">
    <location>
        <begin position="116"/>
        <end position="138"/>
    </location>
</feature>
<dbReference type="NCBIfam" id="TIGR00912">
    <property type="entry name" value="2A0309"/>
    <property type="match status" value="1"/>
</dbReference>
<evidence type="ECO:0000256" key="3">
    <source>
        <dbReference type="ARBA" id="ARBA00022448"/>
    </source>
</evidence>
<feature type="transmembrane region" description="Helical" evidence="8">
    <location>
        <begin position="12"/>
        <end position="33"/>
    </location>
</feature>
<dbReference type="GO" id="GO:0016020">
    <property type="term" value="C:membrane"/>
    <property type="evidence" value="ECO:0007669"/>
    <property type="project" value="UniProtKB-SubCell"/>
</dbReference>
<keyword evidence="6 8" id="KW-1133">Transmembrane helix</keyword>
<evidence type="ECO:0000256" key="7">
    <source>
        <dbReference type="ARBA" id="ARBA00023136"/>
    </source>
</evidence>
<proteinExistence type="inferred from homology"/>